<feature type="active site" description="Proton donor/acceptor" evidence="2">
    <location>
        <position position="129"/>
    </location>
</feature>
<keyword evidence="3" id="KW-0812">Transmembrane</keyword>
<evidence type="ECO:0000256" key="3">
    <source>
        <dbReference type="SAM" id="Phobius"/>
    </source>
</evidence>
<dbReference type="Proteomes" id="UP000095390">
    <property type="component" value="Unassembled WGS sequence"/>
</dbReference>
<sequence length="251" mass="29381">MGRIGDFFYHLIIVILVAAALVFLLMAFKEQYPIWKNQQELENLRSKVEKKKTKNENPHINWENLKSTNPEIVGWIKVPGTKIDYPILQGKEWNEYLHKNYKGDYSYAGSIFIQPEAAFNDQHLIIYGHNMRVKSMFGSLHDFESEDFYKKHNKIYLYQPGKTIKCTIYSVYDCLDKSATYNTDFSDDGNDNKWVDWLTMTVNNNAYYPIKKKPAEKDHIITLSTCSGKQKGDSYRFVVHSLVTDTVIYEE</sequence>
<protein>
    <submittedName>
        <fullName evidence="4">Sortase, SrtB family</fullName>
    </submittedName>
</protein>
<evidence type="ECO:0000313" key="7">
    <source>
        <dbReference type="Proteomes" id="UP000095679"/>
    </source>
</evidence>
<dbReference type="Gene3D" id="2.40.260.10">
    <property type="entry name" value="Sortase"/>
    <property type="match status" value="1"/>
</dbReference>
<dbReference type="OrthoDB" id="9806013at2"/>
<dbReference type="NCBIfam" id="TIGR03064">
    <property type="entry name" value="sortase_srtB"/>
    <property type="match status" value="1"/>
</dbReference>
<reference evidence="6 7" key="1">
    <citation type="submission" date="2015-09" db="EMBL/GenBank/DDBJ databases">
        <authorList>
            <consortium name="Pathogen Informatics"/>
        </authorList>
    </citation>
    <scope>NUCLEOTIDE SEQUENCE [LARGE SCALE GENOMIC DNA]</scope>
    <source>
        <strain evidence="5 7">2789STDY5834835</strain>
        <strain evidence="4 6">2789STDY5834966</strain>
    </source>
</reference>
<keyword evidence="3" id="KW-0472">Membrane</keyword>
<dbReference type="EMBL" id="CYYC01000041">
    <property type="protein sequence ID" value="CUN16494.1"/>
    <property type="molecule type" value="Genomic_DNA"/>
</dbReference>
<dbReference type="SUPFAM" id="SSF63817">
    <property type="entry name" value="Sortase"/>
    <property type="match status" value="1"/>
</dbReference>
<evidence type="ECO:0000313" key="6">
    <source>
        <dbReference type="Proteomes" id="UP000095390"/>
    </source>
</evidence>
<dbReference type="InterPro" id="IPR023365">
    <property type="entry name" value="Sortase_dom-sf"/>
</dbReference>
<dbReference type="InterPro" id="IPR005754">
    <property type="entry name" value="Sortase"/>
</dbReference>
<feature type="transmembrane region" description="Helical" evidence="3">
    <location>
        <begin position="7"/>
        <end position="28"/>
    </location>
</feature>
<dbReference type="RefSeq" id="WP_055183247.1">
    <property type="nucleotide sequence ID" value="NZ_BLYK01000022.1"/>
</dbReference>
<dbReference type="Proteomes" id="UP000095679">
    <property type="component" value="Unassembled WGS sequence"/>
</dbReference>
<dbReference type="CDD" id="cd05826">
    <property type="entry name" value="Sortase_B"/>
    <property type="match status" value="1"/>
</dbReference>
<accession>A0A173UNU3</accession>
<dbReference type="AlphaFoldDB" id="A0A173UNU3"/>
<dbReference type="GO" id="GO:0016787">
    <property type="term" value="F:hydrolase activity"/>
    <property type="evidence" value="ECO:0007669"/>
    <property type="project" value="UniProtKB-KW"/>
</dbReference>
<keyword evidence="3" id="KW-1133">Transmembrane helix</keyword>
<evidence type="ECO:0000256" key="1">
    <source>
        <dbReference type="ARBA" id="ARBA00022801"/>
    </source>
</evidence>
<name>A0A173UNU3_9FIRM</name>
<dbReference type="InterPro" id="IPR009835">
    <property type="entry name" value="SrtB"/>
</dbReference>
<evidence type="ECO:0000313" key="5">
    <source>
        <dbReference type="EMBL" id="CUO57467.1"/>
    </source>
</evidence>
<gene>
    <name evidence="5" type="ORF">ERS852450_02018</name>
    <name evidence="4" type="ORF">ERS852578_02592</name>
</gene>
<keyword evidence="1" id="KW-0378">Hydrolase</keyword>
<dbReference type="EMBL" id="CYZL01000017">
    <property type="protein sequence ID" value="CUO57467.1"/>
    <property type="molecule type" value="Genomic_DNA"/>
</dbReference>
<evidence type="ECO:0000313" key="4">
    <source>
        <dbReference type="EMBL" id="CUN16494.1"/>
    </source>
</evidence>
<dbReference type="Pfam" id="PF04203">
    <property type="entry name" value="Sortase"/>
    <property type="match status" value="1"/>
</dbReference>
<evidence type="ECO:0000256" key="2">
    <source>
        <dbReference type="PIRSR" id="PIRSR605754-1"/>
    </source>
</evidence>
<feature type="active site" description="Acyl-thioester intermediate" evidence="2">
    <location>
        <position position="226"/>
    </location>
</feature>
<organism evidence="4 6">
    <name type="scientific">Anaerobutyricum hallii</name>
    <dbReference type="NCBI Taxonomy" id="39488"/>
    <lineage>
        <taxon>Bacteria</taxon>
        <taxon>Bacillati</taxon>
        <taxon>Bacillota</taxon>
        <taxon>Clostridia</taxon>
        <taxon>Lachnospirales</taxon>
        <taxon>Lachnospiraceae</taxon>
        <taxon>Anaerobutyricum</taxon>
    </lineage>
</organism>
<proteinExistence type="predicted"/>